<evidence type="ECO:0000256" key="6">
    <source>
        <dbReference type="SAM" id="Phobius"/>
    </source>
</evidence>
<feature type="transmembrane region" description="Helical" evidence="6">
    <location>
        <begin position="43"/>
        <end position="69"/>
    </location>
</feature>
<accession>A0ABT1MD51</accession>
<reference evidence="8 9" key="1">
    <citation type="submission" date="2022-07" db="EMBL/GenBank/DDBJ databases">
        <title>Fecal culturing of patients with breast cancer.</title>
        <authorList>
            <person name="Teng N.M.Y."/>
            <person name="Kiu R."/>
            <person name="Evans R."/>
            <person name="Baker D.J."/>
            <person name="Zenner C."/>
            <person name="Robinson S.D."/>
            <person name="Hall L.J."/>
        </authorList>
    </citation>
    <scope>NUCLEOTIDE SEQUENCE [LARGE SCALE GENOMIC DNA]</scope>
    <source>
        <strain evidence="8 9">LH1063</strain>
    </source>
</reference>
<evidence type="ECO:0000256" key="3">
    <source>
        <dbReference type="ARBA" id="ARBA00022692"/>
    </source>
</evidence>
<dbReference type="Pfam" id="PF04138">
    <property type="entry name" value="GtrA_DPMS_TM"/>
    <property type="match status" value="1"/>
</dbReference>
<dbReference type="InterPro" id="IPR051401">
    <property type="entry name" value="GtrA_CellWall_Glycosyl"/>
</dbReference>
<comment type="caution">
    <text evidence="8">The sequence shown here is derived from an EMBL/GenBank/DDBJ whole genome shotgun (WGS) entry which is preliminary data.</text>
</comment>
<comment type="subcellular location">
    <subcellularLocation>
        <location evidence="1">Membrane</location>
        <topology evidence="1">Multi-pass membrane protein</topology>
    </subcellularLocation>
</comment>
<feature type="transmembrane region" description="Helical" evidence="6">
    <location>
        <begin position="16"/>
        <end position="37"/>
    </location>
</feature>
<gene>
    <name evidence="8" type="ORF">NMU02_00360</name>
</gene>
<comment type="similarity">
    <text evidence="2">Belongs to the GtrA family.</text>
</comment>
<dbReference type="PANTHER" id="PTHR38459:SF1">
    <property type="entry name" value="PROPHAGE BACTOPRENOL-LINKED GLUCOSE TRANSLOCASE HOMOLOG"/>
    <property type="match status" value="1"/>
</dbReference>
<keyword evidence="5 6" id="KW-0472">Membrane</keyword>
<evidence type="ECO:0000313" key="8">
    <source>
        <dbReference type="EMBL" id="MCP9610545.1"/>
    </source>
</evidence>
<organism evidence="8 9">
    <name type="scientific">Coprobacter tertius</name>
    <dbReference type="NCBI Taxonomy" id="2944915"/>
    <lineage>
        <taxon>Bacteria</taxon>
        <taxon>Pseudomonadati</taxon>
        <taxon>Bacteroidota</taxon>
        <taxon>Bacteroidia</taxon>
        <taxon>Bacteroidales</taxon>
        <taxon>Barnesiellaceae</taxon>
        <taxon>Coprobacter</taxon>
    </lineage>
</organism>
<dbReference type="PANTHER" id="PTHR38459">
    <property type="entry name" value="PROPHAGE BACTOPRENOL-LINKED GLUCOSE TRANSLOCASE HOMOLOG"/>
    <property type="match status" value="1"/>
</dbReference>
<name>A0ABT1MD51_9BACT</name>
<keyword evidence="3 6" id="KW-0812">Transmembrane</keyword>
<keyword evidence="9" id="KW-1185">Reference proteome</keyword>
<proteinExistence type="inferred from homology"/>
<evidence type="ECO:0000313" key="9">
    <source>
        <dbReference type="Proteomes" id="UP001205603"/>
    </source>
</evidence>
<feature type="domain" description="GtrA/DPMS transmembrane" evidence="7">
    <location>
        <begin position="18"/>
        <end position="133"/>
    </location>
</feature>
<dbReference type="RefSeq" id="WP_255025053.1">
    <property type="nucleotide sequence ID" value="NZ_JANDHW010000001.1"/>
</dbReference>
<evidence type="ECO:0000256" key="5">
    <source>
        <dbReference type="ARBA" id="ARBA00023136"/>
    </source>
</evidence>
<dbReference type="Proteomes" id="UP001205603">
    <property type="component" value="Unassembled WGS sequence"/>
</dbReference>
<evidence type="ECO:0000259" key="7">
    <source>
        <dbReference type="Pfam" id="PF04138"/>
    </source>
</evidence>
<sequence>MSLKSRNKPDKFWPQLGRYTIVGGISFGVDVGLLYILTDFLHLFYILSATISFIVGLWINYYLSSLWVFEDSKFTNKKIEFLLYALIGFIGLGFNNLFLWVFTHFLHIYYLWSKVLAAILVYMWNFLARKYFLYDNKSGTDRS</sequence>
<dbReference type="InterPro" id="IPR007267">
    <property type="entry name" value="GtrA_DPMS_TM"/>
</dbReference>
<keyword evidence="4 6" id="KW-1133">Transmembrane helix</keyword>
<feature type="transmembrane region" description="Helical" evidence="6">
    <location>
        <begin position="81"/>
        <end position="102"/>
    </location>
</feature>
<dbReference type="EMBL" id="JANDHW010000001">
    <property type="protein sequence ID" value="MCP9610545.1"/>
    <property type="molecule type" value="Genomic_DNA"/>
</dbReference>
<protein>
    <submittedName>
        <fullName evidence="8">GtrA family protein</fullName>
    </submittedName>
</protein>
<feature type="transmembrane region" description="Helical" evidence="6">
    <location>
        <begin position="108"/>
        <end position="127"/>
    </location>
</feature>
<evidence type="ECO:0000256" key="1">
    <source>
        <dbReference type="ARBA" id="ARBA00004141"/>
    </source>
</evidence>
<evidence type="ECO:0000256" key="4">
    <source>
        <dbReference type="ARBA" id="ARBA00022989"/>
    </source>
</evidence>
<evidence type="ECO:0000256" key="2">
    <source>
        <dbReference type="ARBA" id="ARBA00009399"/>
    </source>
</evidence>